<evidence type="ECO:0000313" key="2">
    <source>
        <dbReference type="Proteomes" id="UP000299102"/>
    </source>
</evidence>
<proteinExistence type="predicted"/>
<keyword evidence="2" id="KW-1185">Reference proteome</keyword>
<gene>
    <name evidence="1" type="ORF">EVAR_57595_1</name>
</gene>
<dbReference type="Proteomes" id="UP000299102">
    <property type="component" value="Unassembled WGS sequence"/>
</dbReference>
<comment type="caution">
    <text evidence="1">The sequence shown here is derived from an EMBL/GenBank/DDBJ whole genome shotgun (WGS) entry which is preliminary data.</text>
</comment>
<protein>
    <submittedName>
        <fullName evidence="1">Uncharacterized protein</fullName>
    </submittedName>
</protein>
<evidence type="ECO:0000313" key="1">
    <source>
        <dbReference type="EMBL" id="GBP68269.1"/>
    </source>
</evidence>
<dbReference type="AlphaFoldDB" id="A0A4C1Y133"/>
<sequence>MRVGRKVICNTTDYANRVTVLSFHVVGLGNLKPSTLARCSSWAGHDHFCDRGLNCDGGNSLIGLNQTHRWIRPRTESNRLLVVVNLFNGEERSNAVRLSGHVTDASWRTVTSSAVAAVAPPIVLN</sequence>
<reference evidence="1 2" key="1">
    <citation type="journal article" date="2019" name="Commun. Biol.">
        <title>The bagworm genome reveals a unique fibroin gene that provides high tensile strength.</title>
        <authorList>
            <person name="Kono N."/>
            <person name="Nakamura H."/>
            <person name="Ohtoshi R."/>
            <person name="Tomita M."/>
            <person name="Numata K."/>
            <person name="Arakawa K."/>
        </authorList>
    </citation>
    <scope>NUCLEOTIDE SEQUENCE [LARGE SCALE GENOMIC DNA]</scope>
</reference>
<organism evidence="1 2">
    <name type="scientific">Eumeta variegata</name>
    <name type="common">Bagworm moth</name>
    <name type="synonym">Eumeta japonica</name>
    <dbReference type="NCBI Taxonomy" id="151549"/>
    <lineage>
        <taxon>Eukaryota</taxon>
        <taxon>Metazoa</taxon>
        <taxon>Ecdysozoa</taxon>
        <taxon>Arthropoda</taxon>
        <taxon>Hexapoda</taxon>
        <taxon>Insecta</taxon>
        <taxon>Pterygota</taxon>
        <taxon>Neoptera</taxon>
        <taxon>Endopterygota</taxon>
        <taxon>Lepidoptera</taxon>
        <taxon>Glossata</taxon>
        <taxon>Ditrysia</taxon>
        <taxon>Tineoidea</taxon>
        <taxon>Psychidae</taxon>
        <taxon>Oiketicinae</taxon>
        <taxon>Eumeta</taxon>
    </lineage>
</organism>
<name>A0A4C1Y133_EUMVA</name>
<accession>A0A4C1Y133</accession>
<dbReference type="EMBL" id="BGZK01001006">
    <property type="protein sequence ID" value="GBP68269.1"/>
    <property type="molecule type" value="Genomic_DNA"/>
</dbReference>